<comment type="function">
    <text evidence="7">Plays an essential role in the initiation and regulation of chromosomal replication. ATP-DnaA binds to the origin of replication (oriC) to initiate formation of the DNA replication initiation complex once per cell cycle. Binds the DnaA box (a 9 base pair repeat at the origin) and separates the double-stranded (ds)DNA. Forms a right-handed helical filament on oriC DNA; dsDNA binds to the exterior of the filament while single-stranded (ss)DNA is stabiized in the filament's interior. The ATP-DnaA-oriC complex binds and stabilizes one strand of the AT-rich DNA unwinding element (DUE), permitting loading of DNA polymerase. After initiation quickly degrades to an ADP-DnaA complex that is not apt for DNA replication. Binds acidic phospholipids.</text>
</comment>
<keyword evidence="2 7" id="KW-0235">DNA replication</keyword>
<evidence type="ECO:0000256" key="9">
    <source>
        <dbReference type="SAM" id="Coils"/>
    </source>
</evidence>
<dbReference type="Pfam" id="PF00308">
    <property type="entry name" value="Bac_DnaA"/>
    <property type="match status" value="1"/>
</dbReference>
<dbReference type="AlphaFoldDB" id="A0A4R7UD63"/>
<keyword evidence="4 7" id="KW-0067">ATP-binding</keyword>
<evidence type="ECO:0000256" key="3">
    <source>
        <dbReference type="ARBA" id="ARBA00022741"/>
    </source>
</evidence>
<dbReference type="GO" id="GO:0003688">
    <property type="term" value="F:DNA replication origin binding"/>
    <property type="evidence" value="ECO:0007669"/>
    <property type="project" value="TreeGrafter"/>
</dbReference>
<evidence type="ECO:0000256" key="5">
    <source>
        <dbReference type="ARBA" id="ARBA00023121"/>
    </source>
</evidence>
<dbReference type="SMART" id="SM00760">
    <property type="entry name" value="Bac_DnaA_C"/>
    <property type="match status" value="1"/>
</dbReference>
<dbReference type="InterPro" id="IPR013159">
    <property type="entry name" value="DnaA_C"/>
</dbReference>
<name>A0A4R7UD63_9BACT</name>
<keyword evidence="12" id="KW-1185">Reference proteome</keyword>
<protein>
    <recommendedName>
        <fullName evidence="7">Chromosomal replication initiator protein DnaA</fullName>
    </recommendedName>
</protein>
<dbReference type="SUPFAM" id="SSF48295">
    <property type="entry name" value="TrpR-like"/>
    <property type="match status" value="1"/>
</dbReference>
<dbReference type="Gene3D" id="3.40.50.300">
    <property type="entry name" value="P-loop containing nucleotide triphosphate hydrolases"/>
    <property type="match status" value="1"/>
</dbReference>
<dbReference type="InterPro" id="IPR013317">
    <property type="entry name" value="DnaA_dom"/>
</dbReference>
<comment type="similarity">
    <text evidence="8">Belongs to the DnaA family.</text>
</comment>
<sequence length="472" mass="55135">MLNDNLKNQDNNEEVKLTSLTEQLKDYLRLEIIDEIIWRTFFLKMNIIDLKDNIATIYFPLEQESTLTLLQHQELKEPLEKAIKEILGEKIIYKLTIKNKDLYQKEIKEEEKKINSKNITKDEKKRLINNYKPDYTFENYMKDGFNKDIVEFCESLINKENNIFRVYISGSSGIGKTHLLNAIGNSFKNKGKKGLYISPHSFSREISNLILENNVIKISNIINYLCSLDLVLFDDFQIFGEGKKSQTKIFIYQIIDGRMLADKLTVFASELDLNDLENLFENKITTRIRDGFIGKIKKPNENEMYNLLKFVLNKENFDFSLLDENSKQFIIKNHFSSIRALLGAAKRLSFSKSKILNANYVYDVVKKIFEDVVREQVEINPDTIIKTVSKYYRISEKEIYGSSRKKEIVIARHIAIILVNSLLTLSSTEIGKIFKKDHTTILNALKKFNNENYDKSIQETIDLLSREIRGFK</sequence>
<feature type="coiled-coil region" evidence="9">
    <location>
        <begin position="93"/>
        <end position="127"/>
    </location>
</feature>
<dbReference type="GO" id="GO:0006275">
    <property type="term" value="P:regulation of DNA replication"/>
    <property type="evidence" value="ECO:0007669"/>
    <property type="project" value="InterPro"/>
</dbReference>
<evidence type="ECO:0000256" key="7">
    <source>
        <dbReference type="RuleBase" id="RU000577"/>
    </source>
</evidence>
<comment type="caution">
    <text evidence="11">The sequence shown here is derived from an EMBL/GenBank/DDBJ whole genome shotgun (WGS) entry which is preliminary data.</text>
</comment>
<evidence type="ECO:0000256" key="8">
    <source>
        <dbReference type="RuleBase" id="RU004227"/>
    </source>
</evidence>
<dbReference type="EMBL" id="SOCN01000001">
    <property type="protein sequence ID" value="TDV24397.1"/>
    <property type="molecule type" value="Genomic_DNA"/>
</dbReference>
<keyword evidence="1" id="KW-0963">Cytoplasm</keyword>
<evidence type="ECO:0000313" key="12">
    <source>
        <dbReference type="Proteomes" id="UP000295757"/>
    </source>
</evidence>
<dbReference type="GO" id="GO:0005524">
    <property type="term" value="F:ATP binding"/>
    <property type="evidence" value="ECO:0007669"/>
    <property type="project" value="UniProtKB-KW"/>
</dbReference>
<evidence type="ECO:0000256" key="1">
    <source>
        <dbReference type="ARBA" id="ARBA00022490"/>
    </source>
</evidence>
<evidence type="ECO:0000259" key="10">
    <source>
        <dbReference type="SMART" id="SM00760"/>
    </source>
</evidence>
<keyword evidence="6 7" id="KW-0238">DNA-binding</keyword>
<dbReference type="CDD" id="cd06571">
    <property type="entry name" value="Bac_DnaA_C"/>
    <property type="match status" value="1"/>
</dbReference>
<feature type="domain" description="Chromosomal replication initiator DnaA C-terminal" evidence="10">
    <location>
        <begin position="380"/>
        <end position="448"/>
    </location>
</feature>
<dbReference type="Gene3D" id="1.10.1750.10">
    <property type="match status" value="1"/>
</dbReference>
<dbReference type="PRINTS" id="PR00051">
    <property type="entry name" value="DNAA"/>
</dbReference>
<dbReference type="InterPro" id="IPR010921">
    <property type="entry name" value="Trp_repressor/repl_initiator"/>
</dbReference>
<evidence type="ECO:0000313" key="11">
    <source>
        <dbReference type="EMBL" id="TDV24397.1"/>
    </source>
</evidence>
<dbReference type="InterPro" id="IPR027417">
    <property type="entry name" value="P-loop_NTPase"/>
</dbReference>
<dbReference type="Pfam" id="PF08299">
    <property type="entry name" value="Bac_DnaA_C"/>
    <property type="match status" value="1"/>
</dbReference>
<dbReference type="PANTHER" id="PTHR30050">
    <property type="entry name" value="CHROMOSOMAL REPLICATION INITIATOR PROTEIN DNAA"/>
    <property type="match status" value="1"/>
</dbReference>
<accession>A0A4R7UD63</accession>
<dbReference type="GO" id="GO:0008289">
    <property type="term" value="F:lipid binding"/>
    <property type="evidence" value="ECO:0007669"/>
    <property type="project" value="UniProtKB-KW"/>
</dbReference>
<dbReference type="PANTHER" id="PTHR30050:SF2">
    <property type="entry name" value="CHROMOSOMAL REPLICATION INITIATOR PROTEIN DNAA"/>
    <property type="match status" value="1"/>
</dbReference>
<dbReference type="GO" id="GO:0005886">
    <property type="term" value="C:plasma membrane"/>
    <property type="evidence" value="ECO:0007669"/>
    <property type="project" value="TreeGrafter"/>
</dbReference>
<organism evidence="11 12">
    <name type="scientific">Mycoplasmopsis mustelae</name>
    <dbReference type="NCBI Taxonomy" id="171289"/>
    <lineage>
        <taxon>Bacteria</taxon>
        <taxon>Bacillati</taxon>
        <taxon>Mycoplasmatota</taxon>
        <taxon>Mycoplasmoidales</taxon>
        <taxon>Metamycoplasmataceae</taxon>
        <taxon>Mycoplasmopsis</taxon>
    </lineage>
</organism>
<evidence type="ECO:0000256" key="6">
    <source>
        <dbReference type="ARBA" id="ARBA00023125"/>
    </source>
</evidence>
<dbReference type="SUPFAM" id="SSF52540">
    <property type="entry name" value="P-loop containing nucleoside triphosphate hydrolases"/>
    <property type="match status" value="1"/>
</dbReference>
<keyword evidence="3 7" id="KW-0547">Nucleotide-binding</keyword>
<reference evidence="11 12" key="1">
    <citation type="submission" date="2019-03" db="EMBL/GenBank/DDBJ databases">
        <title>Genomic Encyclopedia of Archaeal and Bacterial Type Strains, Phase II (KMG-II): from individual species to whole genera.</title>
        <authorList>
            <person name="Goeker M."/>
        </authorList>
    </citation>
    <scope>NUCLEOTIDE SEQUENCE [LARGE SCALE GENOMIC DNA]</scope>
    <source>
        <strain evidence="11 12">ATCC 35214</strain>
    </source>
</reference>
<dbReference type="RefSeq" id="WP_134110649.1">
    <property type="nucleotide sequence ID" value="NZ_SOCN01000001.1"/>
</dbReference>
<dbReference type="Proteomes" id="UP000295757">
    <property type="component" value="Unassembled WGS sequence"/>
</dbReference>
<keyword evidence="5" id="KW-0446">Lipid-binding</keyword>
<evidence type="ECO:0000256" key="4">
    <source>
        <dbReference type="ARBA" id="ARBA00022840"/>
    </source>
</evidence>
<gene>
    <name evidence="11" type="ORF">BCF59_0362</name>
</gene>
<dbReference type="CDD" id="cd00009">
    <property type="entry name" value="AAA"/>
    <property type="match status" value="1"/>
</dbReference>
<dbReference type="GO" id="GO:0006270">
    <property type="term" value="P:DNA replication initiation"/>
    <property type="evidence" value="ECO:0007669"/>
    <property type="project" value="InterPro"/>
</dbReference>
<proteinExistence type="inferred from homology"/>
<dbReference type="InterPro" id="IPR020591">
    <property type="entry name" value="Chromosome_initiator_DnaA-like"/>
</dbReference>
<dbReference type="OrthoDB" id="9807019at2"/>
<evidence type="ECO:0000256" key="2">
    <source>
        <dbReference type="ARBA" id="ARBA00022705"/>
    </source>
</evidence>
<keyword evidence="9" id="KW-0175">Coiled coil</keyword>